<proteinExistence type="predicted"/>
<sequence>MQQGQRCLVLAVDLGTSATTAQWALAVDSFNQQGVLQRKCFGRPVEMRAWRGARKGDAIGNICLPTDLVYDRTSRELLCMGFQAQQYLDDPSPEIARENVFVVEHIKLLLNNPDDAKVSPDTAARYRNMRDELARTLQKDPYEVFEDFLDAVIEEIIGAAKISIPFPLETSKLELALAFPSGWPELVHRKVAAIGARGVRKALEIHNLQRMTFGIQNVYTLSETLCGVKEWLTATIEEASISLDLGPQTSNLDELNEGDFFLPVDIGGGTGCLTPLRLVSKNPLRVDQLGPTQSLEVSGEAVEAEFERRLRQIVSPRDYNGDLERLIYQVCREFKEEKKNCGQPPRPGSPSWNIHTPRLRANPRKGFEKDCMKLSRVILEKCFDPALDRLDLAIEQVLAEYPAIKAIVFLGQFGGSSDYLRKRMARSPITNSVKLRHSQSGKLDVVKGAMSDRLKLTEKFVRKSETVKSYGTLISFPYYPDSEGQRLFPNAMQEGAVPLEQQYDTDTLKVVEWAISKGTTLEENLMDIGKDGRR</sequence>
<dbReference type="CDD" id="cd10170">
    <property type="entry name" value="ASKHA_NBD_HSP70"/>
    <property type="match status" value="1"/>
</dbReference>
<dbReference type="EMBL" id="KZ613746">
    <property type="protein sequence ID" value="PMD65606.1"/>
    <property type="molecule type" value="Genomic_DNA"/>
</dbReference>
<name>A0A2J6TRG2_9HELO</name>
<feature type="region of interest" description="Disordered" evidence="1">
    <location>
        <begin position="338"/>
        <end position="359"/>
    </location>
</feature>
<dbReference type="PANTHER" id="PTHR14187">
    <property type="entry name" value="ALPHA KINASE/ELONGATION FACTOR 2 KINASE"/>
    <property type="match status" value="1"/>
</dbReference>
<evidence type="ECO:0008006" key="4">
    <source>
        <dbReference type="Google" id="ProtNLM"/>
    </source>
</evidence>
<keyword evidence="3" id="KW-1185">Reference proteome</keyword>
<dbReference type="STRING" id="1095630.A0A2J6TRG2"/>
<evidence type="ECO:0000313" key="2">
    <source>
        <dbReference type="EMBL" id="PMD65606.1"/>
    </source>
</evidence>
<dbReference type="PANTHER" id="PTHR14187:SF5">
    <property type="entry name" value="HEAT SHOCK 70 KDA PROTEIN 12A"/>
    <property type="match status" value="1"/>
</dbReference>
<dbReference type="GeneID" id="36578929"/>
<dbReference type="AlphaFoldDB" id="A0A2J6TRG2"/>
<accession>A0A2J6TRG2</accession>
<evidence type="ECO:0000256" key="1">
    <source>
        <dbReference type="SAM" id="MobiDB-lite"/>
    </source>
</evidence>
<dbReference type="InParanoid" id="A0A2J6TRG2"/>
<reference evidence="2 3" key="1">
    <citation type="submission" date="2016-04" db="EMBL/GenBank/DDBJ databases">
        <title>A degradative enzymes factory behind the ericoid mycorrhizal symbiosis.</title>
        <authorList>
            <consortium name="DOE Joint Genome Institute"/>
            <person name="Martino E."/>
            <person name="Morin E."/>
            <person name="Grelet G."/>
            <person name="Kuo A."/>
            <person name="Kohler A."/>
            <person name="Daghino S."/>
            <person name="Barry K."/>
            <person name="Choi C."/>
            <person name="Cichocki N."/>
            <person name="Clum A."/>
            <person name="Copeland A."/>
            <person name="Hainaut M."/>
            <person name="Haridas S."/>
            <person name="Labutti K."/>
            <person name="Lindquist E."/>
            <person name="Lipzen A."/>
            <person name="Khouja H.-R."/>
            <person name="Murat C."/>
            <person name="Ohm R."/>
            <person name="Olson A."/>
            <person name="Spatafora J."/>
            <person name="Veneault-Fourrey C."/>
            <person name="Henrissat B."/>
            <person name="Grigoriev I."/>
            <person name="Martin F."/>
            <person name="Perotto S."/>
        </authorList>
    </citation>
    <scope>NUCLEOTIDE SEQUENCE [LARGE SCALE GENOMIC DNA]</scope>
    <source>
        <strain evidence="2 3">E</strain>
    </source>
</reference>
<evidence type="ECO:0000313" key="3">
    <source>
        <dbReference type="Proteomes" id="UP000235371"/>
    </source>
</evidence>
<dbReference type="OrthoDB" id="3503699at2759"/>
<dbReference type="RefSeq" id="XP_024742510.1">
    <property type="nucleotide sequence ID" value="XM_024870847.1"/>
</dbReference>
<organism evidence="2 3">
    <name type="scientific">Hyaloscypha bicolor E</name>
    <dbReference type="NCBI Taxonomy" id="1095630"/>
    <lineage>
        <taxon>Eukaryota</taxon>
        <taxon>Fungi</taxon>
        <taxon>Dikarya</taxon>
        <taxon>Ascomycota</taxon>
        <taxon>Pezizomycotina</taxon>
        <taxon>Leotiomycetes</taxon>
        <taxon>Helotiales</taxon>
        <taxon>Hyaloscyphaceae</taxon>
        <taxon>Hyaloscypha</taxon>
        <taxon>Hyaloscypha bicolor</taxon>
    </lineage>
</organism>
<dbReference type="Proteomes" id="UP000235371">
    <property type="component" value="Unassembled WGS sequence"/>
</dbReference>
<protein>
    <recommendedName>
        <fullName evidence="4">Actin-like ATPase domain-containing protein</fullName>
    </recommendedName>
</protein>
<gene>
    <name evidence="2" type="ORF">K444DRAFT_183516</name>
</gene>